<dbReference type="Proteomes" id="UP000199087">
    <property type="component" value="Unassembled WGS sequence"/>
</dbReference>
<evidence type="ECO:0000313" key="1">
    <source>
        <dbReference type="EMBL" id="CRK82028.1"/>
    </source>
</evidence>
<organism evidence="1 2">
    <name type="scientific">Neobacillus massiliamazoniensis</name>
    <dbReference type="NCBI Taxonomy" id="1499688"/>
    <lineage>
        <taxon>Bacteria</taxon>
        <taxon>Bacillati</taxon>
        <taxon>Bacillota</taxon>
        <taxon>Bacilli</taxon>
        <taxon>Bacillales</taxon>
        <taxon>Bacillaceae</taxon>
        <taxon>Neobacillus</taxon>
    </lineage>
</organism>
<dbReference type="InterPro" id="IPR020516">
    <property type="entry name" value="Uncharacterised_YxcD"/>
</dbReference>
<keyword evidence="2" id="KW-1185">Reference proteome</keyword>
<sequence>MELLFNEQDVVDSVCVFTGIRENARPEQVDVDLEFHPSHGFAATADLYGRKIRYNEQDVIDAIAVYLRDYHQFIPEDLQVDLSFSEGVGITASIKVRN</sequence>
<protein>
    <recommendedName>
        <fullName evidence="3">DUF2653 family protein</fullName>
    </recommendedName>
</protein>
<dbReference type="Pfam" id="PF10850">
    <property type="entry name" value="DUF2653"/>
    <property type="match status" value="1"/>
</dbReference>
<dbReference type="EMBL" id="CVRB01000002">
    <property type="protein sequence ID" value="CRK82028.1"/>
    <property type="molecule type" value="Genomic_DNA"/>
</dbReference>
<dbReference type="RefSeq" id="WP_090633713.1">
    <property type="nucleotide sequence ID" value="NZ_CVRB01000002.1"/>
</dbReference>
<evidence type="ECO:0000313" key="2">
    <source>
        <dbReference type="Proteomes" id="UP000199087"/>
    </source>
</evidence>
<accession>A0A0U1NW22</accession>
<proteinExistence type="predicted"/>
<dbReference type="AlphaFoldDB" id="A0A0U1NW22"/>
<gene>
    <name evidence="1" type="ORF">BN000_01949</name>
</gene>
<name>A0A0U1NW22_9BACI</name>
<evidence type="ECO:0008006" key="3">
    <source>
        <dbReference type="Google" id="ProtNLM"/>
    </source>
</evidence>
<dbReference type="OrthoDB" id="2360753at2"/>
<reference evidence="2" key="1">
    <citation type="submission" date="2015-05" db="EMBL/GenBank/DDBJ databases">
        <authorList>
            <person name="Urmite Genomes"/>
        </authorList>
    </citation>
    <scope>NUCLEOTIDE SEQUENCE [LARGE SCALE GENOMIC DNA]</scope>
    <source>
        <strain evidence="2">LF1</strain>
    </source>
</reference>